<dbReference type="EMBL" id="CP006764">
    <property type="protein sequence ID" value="AIT62311.1"/>
    <property type="molecule type" value="Genomic_DNA"/>
</dbReference>
<reference evidence="1 2" key="1">
    <citation type="submission" date="2013-09" db="EMBL/GenBank/DDBJ databases">
        <title>Complete genome sequence of Corynebacterium doosanense CAU 212(T) (=DSM 45436(T)), isolated from activated sludge.</title>
        <authorList>
            <person name="Schaffert L."/>
            <person name="Albersmeier A."/>
            <person name="Kalinowski J."/>
            <person name="Ruckert C."/>
        </authorList>
    </citation>
    <scope>NUCLEOTIDE SEQUENCE [LARGE SCALE GENOMIC DNA]</scope>
    <source>
        <strain evidence="1 2">CAU 212</strain>
    </source>
</reference>
<protein>
    <recommendedName>
        <fullName evidence="3">Suppressor of fused-like domain-containing protein</fullName>
    </recommendedName>
</protein>
<evidence type="ECO:0000313" key="1">
    <source>
        <dbReference type="EMBL" id="AIT62311.1"/>
    </source>
</evidence>
<dbReference type="RefSeq" id="WP_018020743.1">
    <property type="nucleotide sequence ID" value="NZ_AQUX01000001.1"/>
</dbReference>
<dbReference type="OrthoDB" id="6556108at2"/>
<dbReference type="HOGENOM" id="CLU_1458976_0_0_11"/>
<keyword evidence="2" id="KW-1185">Reference proteome</keyword>
<dbReference type="Proteomes" id="UP000029914">
    <property type="component" value="Chromosome"/>
</dbReference>
<organism evidence="1 2">
    <name type="scientific">Corynebacterium doosanense CAU 212 = DSM 45436</name>
    <dbReference type="NCBI Taxonomy" id="558173"/>
    <lineage>
        <taxon>Bacteria</taxon>
        <taxon>Bacillati</taxon>
        <taxon>Actinomycetota</taxon>
        <taxon>Actinomycetes</taxon>
        <taxon>Mycobacteriales</taxon>
        <taxon>Corynebacteriaceae</taxon>
        <taxon>Corynebacterium</taxon>
    </lineage>
</organism>
<name>A0A097IJI5_9CORY</name>
<proteinExistence type="predicted"/>
<evidence type="ECO:0008006" key="3">
    <source>
        <dbReference type="Google" id="ProtNLM"/>
    </source>
</evidence>
<evidence type="ECO:0000313" key="2">
    <source>
        <dbReference type="Proteomes" id="UP000029914"/>
    </source>
</evidence>
<dbReference type="AlphaFoldDB" id="A0A097IJI5"/>
<dbReference type="STRING" id="558173.CDOO_10060"/>
<gene>
    <name evidence="1" type="ORF">CDOO_10060</name>
</gene>
<dbReference type="KEGG" id="cdo:CDOO_10060"/>
<sequence length="185" mass="20025">MDWDSIGVSDSPLIDVASDALAMGEPSWPRGYQRYRIVRTWQSLILASEGLGPTELYLEMPTAQGWLTAQVRNQWQFDLLSTLCRSLVTAQWPDTPFVVTAPAPFSAPPPLTDGQVMAAAIGVPVPGRSSEALPVTPLTARELAFLHGGGALDPVIQARQEMGFHHVVVDAPEVTSLIDDRLPTP</sequence>
<accession>A0A097IJI5</accession>